<dbReference type="InterPro" id="IPR035932">
    <property type="entry name" value="HflD-like_sf"/>
</dbReference>
<dbReference type="EMBL" id="AMRG01000002">
    <property type="protein sequence ID" value="EKE86985.1"/>
    <property type="molecule type" value="Genomic_DNA"/>
</dbReference>
<keyword evidence="6" id="KW-1185">Reference proteome</keyword>
<comment type="subcellular location">
    <subcellularLocation>
        <location evidence="4">Cytoplasm</location>
    </subcellularLocation>
    <subcellularLocation>
        <location evidence="4">Cell membrane</location>
        <topology evidence="4">Peripheral membrane protein</topology>
        <orientation evidence="4">Cytoplasmic side</orientation>
    </subcellularLocation>
</comment>
<dbReference type="STRING" id="740709.A10D4_02047"/>
<organism evidence="5 6">
    <name type="scientific">Idiomarina xiamenensis 10-D-4</name>
    <dbReference type="NCBI Taxonomy" id="740709"/>
    <lineage>
        <taxon>Bacteria</taxon>
        <taxon>Pseudomonadati</taxon>
        <taxon>Pseudomonadota</taxon>
        <taxon>Gammaproteobacteria</taxon>
        <taxon>Alteromonadales</taxon>
        <taxon>Idiomarinaceae</taxon>
        <taxon>Idiomarina</taxon>
    </lineage>
</organism>
<dbReference type="PANTHER" id="PTHR38100">
    <property type="entry name" value="HIGH FREQUENCY LYSOGENIZATION PROTEIN HFLD"/>
    <property type="match status" value="1"/>
</dbReference>
<comment type="caution">
    <text evidence="5">The sequence shown here is derived from an EMBL/GenBank/DDBJ whole genome shotgun (WGS) entry which is preliminary data.</text>
</comment>
<dbReference type="PANTHER" id="PTHR38100:SF1">
    <property type="entry name" value="HIGH FREQUENCY LYSOGENIZATION PROTEIN HFLD"/>
    <property type="match status" value="1"/>
</dbReference>
<sequence>MDNLQQRVLALAGLAQAAASVKALARQGQLRHPQASDTLIDSVLCLDSESTAAVYGGQHSNDVRPLAVGLQALLTQIGPTRDKDMEVTRYMVGLMHLERRLSANKKALAELSGRLAQSQRQASQFGFERSTVIANLASIYSDVVSPLSKPLSILGNPQHLQQPALQQQIRALLLAGLRSAVLWRQLGGRRRQFLFSRQRMVKVAQSMIQHL</sequence>
<dbReference type="Pfam" id="PF04356">
    <property type="entry name" value="DUF489"/>
    <property type="match status" value="1"/>
</dbReference>
<keyword evidence="3 4" id="KW-0472">Membrane</keyword>
<protein>
    <recommendedName>
        <fullName evidence="4">High frequency lysogenization protein HflD homolog</fullName>
    </recommendedName>
</protein>
<dbReference type="OrthoDB" id="9788031at2"/>
<keyword evidence="2 4" id="KW-0963">Cytoplasm</keyword>
<keyword evidence="1 4" id="KW-1003">Cell membrane</keyword>
<evidence type="ECO:0000256" key="1">
    <source>
        <dbReference type="ARBA" id="ARBA00022475"/>
    </source>
</evidence>
<dbReference type="InterPro" id="IPR007451">
    <property type="entry name" value="HflD"/>
</dbReference>
<reference evidence="5 6" key="1">
    <citation type="journal article" date="2012" name="J. Bacteriol.">
        <title>Genome Sequence of Idiomarina xiamenensis Type Strain 10-D-4.</title>
        <authorList>
            <person name="Lai Q."/>
            <person name="Wang L."/>
            <person name="Wang W."/>
            <person name="Shao Z."/>
        </authorList>
    </citation>
    <scope>NUCLEOTIDE SEQUENCE [LARGE SCALE GENOMIC DNA]</scope>
    <source>
        <strain evidence="5 6">10-D-4</strain>
    </source>
</reference>
<dbReference type="Proteomes" id="UP000014115">
    <property type="component" value="Unassembled WGS sequence"/>
</dbReference>
<name>K2LAZ4_9GAMM</name>
<gene>
    <name evidence="4" type="primary">hflD</name>
    <name evidence="5" type="ORF">A10D4_02047</name>
</gene>
<evidence type="ECO:0000313" key="6">
    <source>
        <dbReference type="Proteomes" id="UP000014115"/>
    </source>
</evidence>
<dbReference type="Gene3D" id="1.10.3890.10">
    <property type="entry name" value="HflD-like"/>
    <property type="match status" value="1"/>
</dbReference>
<accession>K2LAZ4</accession>
<dbReference type="HAMAP" id="MF_00695">
    <property type="entry name" value="HflD_protein"/>
    <property type="match status" value="1"/>
</dbReference>
<dbReference type="GO" id="GO:0005737">
    <property type="term" value="C:cytoplasm"/>
    <property type="evidence" value="ECO:0007669"/>
    <property type="project" value="UniProtKB-SubCell"/>
</dbReference>
<dbReference type="PATRIC" id="fig|740709.3.peg.412"/>
<dbReference type="AlphaFoldDB" id="K2LAZ4"/>
<evidence type="ECO:0000256" key="3">
    <source>
        <dbReference type="ARBA" id="ARBA00023136"/>
    </source>
</evidence>
<comment type="similarity">
    <text evidence="4">Belongs to the HflD family.</text>
</comment>
<dbReference type="RefSeq" id="WP_008487414.1">
    <property type="nucleotide sequence ID" value="NZ_AMRG01000002.1"/>
</dbReference>
<evidence type="ECO:0000313" key="5">
    <source>
        <dbReference type="EMBL" id="EKE86985.1"/>
    </source>
</evidence>
<dbReference type="eggNOG" id="COG2915">
    <property type="taxonomic scope" value="Bacteria"/>
</dbReference>
<dbReference type="NCBIfam" id="NF001246">
    <property type="entry name" value="PRK00218.1-2"/>
    <property type="match status" value="1"/>
</dbReference>
<dbReference type="GO" id="GO:0005886">
    <property type="term" value="C:plasma membrane"/>
    <property type="evidence" value="ECO:0007669"/>
    <property type="project" value="UniProtKB-SubCell"/>
</dbReference>
<proteinExistence type="inferred from homology"/>
<evidence type="ECO:0000256" key="4">
    <source>
        <dbReference type="HAMAP-Rule" id="MF_00695"/>
    </source>
</evidence>
<dbReference type="SUPFAM" id="SSF101322">
    <property type="entry name" value="YcfC-like"/>
    <property type="match status" value="1"/>
</dbReference>
<evidence type="ECO:0000256" key="2">
    <source>
        <dbReference type="ARBA" id="ARBA00022490"/>
    </source>
</evidence>